<evidence type="ECO:0000256" key="1">
    <source>
        <dbReference type="SAM" id="Coils"/>
    </source>
</evidence>
<keyword evidence="2" id="KW-1133">Transmembrane helix</keyword>
<feature type="transmembrane region" description="Helical" evidence="2">
    <location>
        <begin position="12"/>
        <end position="30"/>
    </location>
</feature>
<keyword evidence="1" id="KW-0175">Coiled coil</keyword>
<dbReference type="Proteomes" id="UP000235116">
    <property type="component" value="Chromosome"/>
</dbReference>
<sequence length="174" mass="20023">MDLEGIPKSFWHAASFALVAFTVGFLFISYKYGDLTVKFNELEVRTTNTFALEDSLSKQEESIRQQEKIIAEREKEVNELKLLLDQRVQELEEVKQELASLQDNQALSASSAVVSKLRRVSADDSLAKAYQSKQATLESLKKEQIVEKKLYDNQRSMYETQQQIQQQWVAPVSR</sequence>
<keyword evidence="2" id="KW-0812">Transmembrane</keyword>
<keyword evidence="2" id="KW-0472">Membrane</keyword>
<organism evidence="3 4">
    <name type="scientific">Ketobacter alkanivorans</name>
    <dbReference type="NCBI Taxonomy" id="1917421"/>
    <lineage>
        <taxon>Bacteria</taxon>
        <taxon>Pseudomonadati</taxon>
        <taxon>Pseudomonadota</taxon>
        <taxon>Gammaproteobacteria</taxon>
        <taxon>Pseudomonadales</taxon>
        <taxon>Ketobacteraceae</taxon>
        <taxon>Ketobacter</taxon>
    </lineage>
</organism>
<gene>
    <name evidence="3" type="ORF">Kalk_10415</name>
</gene>
<dbReference type="EMBL" id="CP022684">
    <property type="protein sequence ID" value="AUM12806.1"/>
    <property type="molecule type" value="Genomic_DNA"/>
</dbReference>
<evidence type="ECO:0000313" key="3">
    <source>
        <dbReference type="EMBL" id="AUM12806.1"/>
    </source>
</evidence>
<reference evidence="4" key="1">
    <citation type="submission" date="2017-08" db="EMBL/GenBank/DDBJ databases">
        <title>Direct submision.</title>
        <authorList>
            <person name="Kim S.-J."/>
            <person name="Rhee S.-K."/>
        </authorList>
    </citation>
    <scope>NUCLEOTIDE SEQUENCE [LARGE SCALE GENOMIC DNA]</scope>
    <source>
        <strain evidence="4">GI5</strain>
    </source>
</reference>
<proteinExistence type="predicted"/>
<dbReference type="RefSeq" id="WP_101894189.1">
    <property type="nucleotide sequence ID" value="NZ_CP022684.1"/>
</dbReference>
<accession>A0A2K9LKC1</accession>
<evidence type="ECO:0000256" key="2">
    <source>
        <dbReference type="SAM" id="Phobius"/>
    </source>
</evidence>
<feature type="coiled-coil region" evidence="1">
    <location>
        <begin position="56"/>
        <end position="104"/>
    </location>
</feature>
<protein>
    <submittedName>
        <fullName evidence="3">Uncharacterized protein</fullName>
    </submittedName>
</protein>
<dbReference type="KEGG" id="kak:Kalk_10415"/>
<evidence type="ECO:0000313" key="4">
    <source>
        <dbReference type="Proteomes" id="UP000235116"/>
    </source>
</evidence>
<keyword evidence="4" id="KW-1185">Reference proteome</keyword>
<dbReference type="AlphaFoldDB" id="A0A2K9LKC1"/>
<name>A0A2K9LKC1_9GAMM</name>